<protein>
    <recommendedName>
        <fullName evidence="2">Carboxypeptidase regulatory-like domain-containing protein</fullName>
    </recommendedName>
</protein>
<dbReference type="GO" id="GO:0030246">
    <property type="term" value="F:carbohydrate binding"/>
    <property type="evidence" value="ECO:0007669"/>
    <property type="project" value="InterPro"/>
</dbReference>
<dbReference type="AlphaFoldDB" id="X0YVG7"/>
<dbReference type="Gene3D" id="2.60.40.1120">
    <property type="entry name" value="Carboxypeptidase-like, regulatory domain"/>
    <property type="match status" value="1"/>
</dbReference>
<proteinExistence type="predicted"/>
<sequence length="107" mass="11737">AILLHPLGTIHGIVTSHPLQSPGSSHDIITARESKKTTEPIKGAKVSAKCKGYAEKNTKTDDSGYYELTDLEDGRWKLKVEAKDYEVVKATVEISGGGVYEQNFEYP</sequence>
<dbReference type="Pfam" id="PF13620">
    <property type="entry name" value="CarboxypepD_reg"/>
    <property type="match status" value="1"/>
</dbReference>
<feature type="non-terminal residue" evidence="1">
    <location>
        <position position="1"/>
    </location>
</feature>
<accession>X0YVG7</accession>
<name>X0YVG7_9ZZZZ</name>
<reference evidence="1" key="1">
    <citation type="journal article" date="2014" name="Front. Microbiol.">
        <title>High frequency of phylogenetically diverse reductive dehalogenase-homologous genes in deep subseafloor sedimentary metagenomes.</title>
        <authorList>
            <person name="Kawai M."/>
            <person name="Futagami T."/>
            <person name="Toyoda A."/>
            <person name="Takaki Y."/>
            <person name="Nishi S."/>
            <person name="Hori S."/>
            <person name="Arai W."/>
            <person name="Tsubouchi T."/>
            <person name="Morono Y."/>
            <person name="Uchiyama I."/>
            <person name="Ito T."/>
            <person name="Fujiyama A."/>
            <person name="Inagaki F."/>
            <person name="Takami H."/>
        </authorList>
    </citation>
    <scope>NUCLEOTIDE SEQUENCE</scope>
    <source>
        <strain evidence="1">Expedition CK06-06</strain>
    </source>
</reference>
<dbReference type="SUPFAM" id="SSF49452">
    <property type="entry name" value="Starch-binding domain-like"/>
    <property type="match status" value="1"/>
</dbReference>
<dbReference type="InterPro" id="IPR013784">
    <property type="entry name" value="Carb-bd-like_fold"/>
</dbReference>
<evidence type="ECO:0000313" key="1">
    <source>
        <dbReference type="EMBL" id="GAG40601.1"/>
    </source>
</evidence>
<evidence type="ECO:0008006" key="2">
    <source>
        <dbReference type="Google" id="ProtNLM"/>
    </source>
</evidence>
<comment type="caution">
    <text evidence="1">The sequence shown here is derived from an EMBL/GenBank/DDBJ whole genome shotgun (WGS) entry which is preliminary data.</text>
</comment>
<organism evidence="1">
    <name type="scientific">marine sediment metagenome</name>
    <dbReference type="NCBI Taxonomy" id="412755"/>
    <lineage>
        <taxon>unclassified sequences</taxon>
        <taxon>metagenomes</taxon>
        <taxon>ecological metagenomes</taxon>
    </lineage>
</organism>
<gene>
    <name evidence="1" type="ORF">S01H1_69566</name>
</gene>
<dbReference type="EMBL" id="BARS01046201">
    <property type="protein sequence ID" value="GAG40601.1"/>
    <property type="molecule type" value="Genomic_DNA"/>
</dbReference>